<dbReference type="PROSITE" id="PS51257">
    <property type="entry name" value="PROKAR_LIPOPROTEIN"/>
    <property type="match status" value="1"/>
</dbReference>
<dbReference type="PANTHER" id="PTHR35271">
    <property type="entry name" value="ABC TRANSPORTER, SUBSTRATE-BINDING LIPOPROTEIN-RELATED"/>
    <property type="match status" value="1"/>
</dbReference>
<comment type="caution">
    <text evidence="2">The sequence shown here is derived from an EMBL/GenBank/DDBJ whole genome shotgun (WGS) entry which is preliminary data.</text>
</comment>
<dbReference type="InterPro" id="IPR028082">
    <property type="entry name" value="Peripla_BP_I"/>
</dbReference>
<dbReference type="PANTHER" id="PTHR35271:SF1">
    <property type="entry name" value="ABC TRANSPORTER, SUBSTRATE-BINDING LIPOPROTEIN"/>
    <property type="match status" value="1"/>
</dbReference>
<sequence length="329" mass="34949">MKKSKVSKLMSLAVASIMVLSGCNANVSKPSNVSGEGVYKIGISQLADHPALDDARKGFEDGLKELGVNAEIDYQNAQGDIPTTVSISQKFVKDKVDLIYAIATPAAQSAKQATSDIPILFSAVTDPVKSELVASIEKPDGNVTGTSDASPMDRQLQLFKDLNSNIKKIGIVFNTSEPNSQIQIEMAKELAPSMGLEIVEVGVSSISDISQAVDSIVKKVDGIYTITDNMVASAINIVSEKAISNKLITVAAEDSHVSGGILVTDGISYYELGKQTAKMAKEILVNGKTPSDIPPQTAANTKKVFNEETLKSLGLDENNNVFKDAIKND</sequence>
<dbReference type="InterPro" id="IPR007487">
    <property type="entry name" value="ABC_transpt-TYRBP-like"/>
</dbReference>
<dbReference type="Gene3D" id="3.40.50.2300">
    <property type="match status" value="2"/>
</dbReference>
<protein>
    <submittedName>
        <fullName evidence="2">ABC transporter substrate-binding protein</fullName>
    </submittedName>
</protein>
<reference evidence="2 3" key="1">
    <citation type="submission" date="2022-06" db="EMBL/GenBank/DDBJ databases">
        <title>Isolation of gut microbiota from human fecal samples.</title>
        <authorList>
            <person name="Pamer E.G."/>
            <person name="Barat B."/>
            <person name="Waligurski E."/>
            <person name="Medina S."/>
            <person name="Paddock L."/>
            <person name="Mostad J."/>
        </authorList>
    </citation>
    <scope>NUCLEOTIDE SEQUENCE [LARGE SCALE GENOMIC DNA]</scope>
    <source>
        <strain evidence="2 3">DFI.7.95</strain>
    </source>
</reference>
<dbReference type="RefSeq" id="WP_256311559.1">
    <property type="nucleotide sequence ID" value="NZ_JANGAC010000007.1"/>
</dbReference>
<dbReference type="CDD" id="cd06325">
    <property type="entry name" value="PBP1_ABC_unchar_transporter"/>
    <property type="match status" value="1"/>
</dbReference>
<dbReference type="SUPFAM" id="SSF53822">
    <property type="entry name" value="Periplasmic binding protein-like I"/>
    <property type="match status" value="1"/>
</dbReference>
<dbReference type="Proteomes" id="UP001524478">
    <property type="component" value="Unassembled WGS sequence"/>
</dbReference>
<gene>
    <name evidence="2" type="ORF">NE686_11095</name>
</gene>
<dbReference type="EMBL" id="JANGAC010000007">
    <property type="protein sequence ID" value="MCQ4923637.1"/>
    <property type="molecule type" value="Genomic_DNA"/>
</dbReference>
<evidence type="ECO:0000256" key="1">
    <source>
        <dbReference type="SAM" id="SignalP"/>
    </source>
</evidence>
<dbReference type="Pfam" id="PF04392">
    <property type="entry name" value="ABC_sub_bind"/>
    <property type="match status" value="1"/>
</dbReference>
<proteinExistence type="predicted"/>
<keyword evidence="1" id="KW-0732">Signal</keyword>
<evidence type="ECO:0000313" key="3">
    <source>
        <dbReference type="Proteomes" id="UP001524478"/>
    </source>
</evidence>
<evidence type="ECO:0000313" key="2">
    <source>
        <dbReference type="EMBL" id="MCQ4923637.1"/>
    </source>
</evidence>
<organism evidence="2 3">
    <name type="scientific">Tissierella carlieri</name>
    <dbReference type="NCBI Taxonomy" id="689904"/>
    <lineage>
        <taxon>Bacteria</taxon>
        <taxon>Bacillati</taxon>
        <taxon>Bacillota</taxon>
        <taxon>Tissierellia</taxon>
        <taxon>Tissierellales</taxon>
        <taxon>Tissierellaceae</taxon>
        <taxon>Tissierella</taxon>
    </lineage>
</organism>
<feature type="signal peptide" evidence="1">
    <location>
        <begin position="1"/>
        <end position="25"/>
    </location>
</feature>
<keyword evidence="3" id="KW-1185">Reference proteome</keyword>
<accession>A0ABT1SAX5</accession>
<feature type="chain" id="PRO_5045052588" evidence="1">
    <location>
        <begin position="26"/>
        <end position="329"/>
    </location>
</feature>
<name>A0ABT1SAX5_9FIRM</name>